<feature type="compositionally biased region" description="Low complexity" evidence="1">
    <location>
        <begin position="20"/>
        <end position="30"/>
    </location>
</feature>
<gene>
    <name evidence="2" type="ORF">Tdes44962_MAKER06302</name>
</gene>
<protein>
    <submittedName>
        <fullName evidence="2">Uncharacterized protein</fullName>
    </submittedName>
</protein>
<comment type="caution">
    <text evidence="2">The sequence shown here is derived from an EMBL/GenBank/DDBJ whole genome shotgun (WGS) entry which is preliminary data.</text>
</comment>
<accession>A0A9W7VY24</accession>
<dbReference type="AlphaFoldDB" id="A0A9W7VY24"/>
<sequence>MSTPSTNPDSTQDNAPTNDAKSSPPASSAARAVPNYTNQNYPRTVPVGDLKAQIAYSAAHQYLHGTEEKGEELEGMRCNLFKQGHQVMIMMRRDAAAETEGHDAVAKARDHLNQLVKDGSFSPDAKYEGFEDPAATKAIDVRDFRKLLTYTHAHLRIKKAEASAPPDYDNAATNILENHGKPEFAKDSQNPQLMTAGMGTFIQATNAAKTVIKN</sequence>
<reference evidence="2 3" key="1">
    <citation type="journal article" date="2018" name="IMA Fungus">
        <title>IMA Genome-F 10: Nine draft genome sequences of Claviceps purpurea s.lat., including C. arundinis, C. humidiphila, and C. cf. spartinae, pseudomolecules for the pitch canker pathogen Fusarium circinatum, draft genome of Davidsoniella eucalypti, Grosmannia galeiformis, Quambalaria eucalypti, and Teratosphaeria destructans.</title>
        <authorList>
            <person name="Wingfield B.D."/>
            <person name="Liu M."/>
            <person name="Nguyen H.D."/>
            <person name="Lane F.A."/>
            <person name="Morgan S.W."/>
            <person name="De Vos L."/>
            <person name="Wilken P.M."/>
            <person name="Duong T.A."/>
            <person name="Aylward J."/>
            <person name="Coetzee M.P."/>
            <person name="Dadej K."/>
            <person name="De Beer Z.W."/>
            <person name="Findlay W."/>
            <person name="Havenga M."/>
            <person name="Kolarik M."/>
            <person name="Menzies J.G."/>
            <person name="Naidoo K."/>
            <person name="Pochopski O."/>
            <person name="Shoukouhi P."/>
            <person name="Santana Q.C."/>
            <person name="Seifert K.A."/>
            <person name="Soal N."/>
            <person name="Steenkamp E.T."/>
            <person name="Tatham C.T."/>
            <person name="van der Nest M.A."/>
            <person name="Wingfield M.J."/>
        </authorList>
    </citation>
    <scope>NUCLEOTIDE SEQUENCE [LARGE SCALE GENOMIC DNA]</scope>
    <source>
        <strain evidence="2">CMW44962</strain>
    </source>
</reference>
<dbReference type="OrthoDB" id="10372140at2759"/>
<evidence type="ECO:0000313" key="3">
    <source>
        <dbReference type="Proteomes" id="UP001138500"/>
    </source>
</evidence>
<dbReference type="Proteomes" id="UP001138500">
    <property type="component" value="Unassembled WGS sequence"/>
</dbReference>
<feature type="compositionally biased region" description="Polar residues" evidence="1">
    <location>
        <begin position="1"/>
        <end position="19"/>
    </location>
</feature>
<evidence type="ECO:0000313" key="2">
    <source>
        <dbReference type="EMBL" id="KAH9808646.1"/>
    </source>
</evidence>
<keyword evidence="3" id="KW-1185">Reference proteome</keyword>
<proteinExistence type="predicted"/>
<dbReference type="EMBL" id="RIBY02002600">
    <property type="protein sequence ID" value="KAH9808646.1"/>
    <property type="molecule type" value="Genomic_DNA"/>
</dbReference>
<reference evidence="2 3" key="2">
    <citation type="journal article" date="2021" name="Curr. Genet.">
        <title>Genetic response to nitrogen starvation in the aggressive Eucalyptus foliar pathogen Teratosphaeria destructans.</title>
        <authorList>
            <person name="Havenga M."/>
            <person name="Wingfield B.D."/>
            <person name="Wingfield M.J."/>
            <person name="Dreyer L.L."/>
            <person name="Roets F."/>
            <person name="Aylward J."/>
        </authorList>
    </citation>
    <scope>NUCLEOTIDE SEQUENCE [LARGE SCALE GENOMIC DNA]</scope>
    <source>
        <strain evidence="2">CMW44962</strain>
    </source>
</reference>
<organism evidence="2 3">
    <name type="scientific">Teratosphaeria destructans</name>
    <dbReference type="NCBI Taxonomy" id="418781"/>
    <lineage>
        <taxon>Eukaryota</taxon>
        <taxon>Fungi</taxon>
        <taxon>Dikarya</taxon>
        <taxon>Ascomycota</taxon>
        <taxon>Pezizomycotina</taxon>
        <taxon>Dothideomycetes</taxon>
        <taxon>Dothideomycetidae</taxon>
        <taxon>Mycosphaerellales</taxon>
        <taxon>Teratosphaeriaceae</taxon>
        <taxon>Teratosphaeria</taxon>
    </lineage>
</organism>
<feature type="region of interest" description="Disordered" evidence="1">
    <location>
        <begin position="1"/>
        <end position="42"/>
    </location>
</feature>
<name>A0A9W7VY24_9PEZI</name>
<evidence type="ECO:0000256" key="1">
    <source>
        <dbReference type="SAM" id="MobiDB-lite"/>
    </source>
</evidence>